<feature type="transmembrane region" description="Helical" evidence="2">
    <location>
        <begin position="264"/>
        <end position="283"/>
    </location>
</feature>
<dbReference type="EMBL" id="WUAV01000005">
    <property type="protein sequence ID" value="KAF1752844.1"/>
    <property type="molecule type" value="Genomic_DNA"/>
</dbReference>
<sequence length="324" mass="38482">METSEILLKSEIESLRNEKEEATDQKAKKKREESREDDELETVEVLRMKCKEMTYKLEKQKTQQTSLEVEIETQKKNNDFIRTEIEEERRRHIEEKKRLTENLDSLEKEMYQKCEELQKNLSKSQIQLAEIKTELEVKEHREKQLERLYEDVMTEINETRKEKSAVMVRCSSMTTENAELKAKVQQLRARLPRNDHDIEDMNKLLGDQSHLISALREETKLLARKLEIDSRDYSETINFVFLVHLGVSSTMIFLALWNRVITPNMIGFSLYSFAGSLSLYFISDQYLKEEVILKNWSIVLSMCGFCSLTTCWWSVYKEKFCNLW</sequence>
<name>A0A6A5GDN6_CAERE</name>
<keyword evidence="2" id="KW-0812">Transmembrane</keyword>
<feature type="transmembrane region" description="Helical" evidence="2">
    <location>
        <begin position="295"/>
        <end position="316"/>
    </location>
</feature>
<dbReference type="KEGG" id="crq:GCK72_019399"/>
<keyword evidence="2" id="KW-1133">Transmembrane helix</keyword>
<comment type="caution">
    <text evidence="3">The sequence shown here is derived from an EMBL/GenBank/DDBJ whole genome shotgun (WGS) entry which is preliminary data.</text>
</comment>
<accession>A0A6A5GDN6</accession>
<dbReference type="RefSeq" id="XP_053581918.1">
    <property type="nucleotide sequence ID" value="XM_053733005.1"/>
</dbReference>
<feature type="region of interest" description="Disordered" evidence="1">
    <location>
        <begin position="1"/>
        <end position="40"/>
    </location>
</feature>
<evidence type="ECO:0000256" key="2">
    <source>
        <dbReference type="SAM" id="Phobius"/>
    </source>
</evidence>
<dbReference type="CTD" id="9839180"/>
<evidence type="ECO:0000256" key="1">
    <source>
        <dbReference type="SAM" id="MobiDB-lite"/>
    </source>
</evidence>
<proteinExistence type="predicted"/>
<feature type="compositionally biased region" description="Basic and acidic residues" evidence="1">
    <location>
        <begin position="8"/>
        <end position="34"/>
    </location>
</feature>
<keyword evidence="2" id="KW-0472">Membrane</keyword>
<dbReference type="Proteomes" id="UP000483820">
    <property type="component" value="Chromosome V"/>
</dbReference>
<feature type="transmembrane region" description="Helical" evidence="2">
    <location>
        <begin position="239"/>
        <end position="257"/>
    </location>
</feature>
<evidence type="ECO:0000313" key="3">
    <source>
        <dbReference type="EMBL" id="KAF1752844.1"/>
    </source>
</evidence>
<dbReference type="AlphaFoldDB" id="A0A6A5GDN6"/>
<organism evidence="3 4">
    <name type="scientific">Caenorhabditis remanei</name>
    <name type="common">Caenorhabditis vulgaris</name>
    <dbReference type="NCBI Taxonomy" id="31234"/>
    <lineage>
        <taxon>Eukaryota</taxon>
        <taxon>Metazoa</taxon>
        <taxon>Ecdysozoa</taxon>
        <taxon>Nematoda</taxon>
        <taxon>Chromadorea</taxon>
        <taxon>Rhabditida</taxon>
        <taxon>Rhabditina</taxon>
        <taxon>Rhabditomorpha</taxon>
        <taxon>Rhabditoidea</taxon>
        <taxon>Rhabditidae</taxon>
        <taxon>Peloderinae</taxon>
        <taxon>Caenorhabditis</taxon>
    </lineage>
</organism>
<reference evidence="3 4" key="1">
    <citation type="submission" date="2019-12" db="EMBL/GenBank/DDBJ databases">
        <title>Chromosome-level assembly of the Caenorhabditis remanei genome.</title>
        <authorList>
            <person name="Teterina A.A."/>
            <person name="Willis J.H."/>
            <person name="Phillips P.C."/>
        </authorList>
    </citation>
    <scope>NUCLEOTIDE SEQUENCE [LARGE SCALE GENOMIC DNA]</scope>
    <source>
        <strain evidence="3 4">PX506</strain>
        <tissue evidence="3">Whole organism</tissue>
    </source>
</reference>
<protein>
    <submittedName>
        <fullName evidence="3">Uncharacterized protein</fullName>
    </submittedName>
</protein>
<evidence type="ECO:0000313" key="4">
    <source>
        <dbReference type="Proteomes" id="UP000483820"/>
    </source>
</evidence>
<dbReference type="GeneID" id="9839180"/>
<gene>
    <name evidence="3" type="ORF">GCK72_019399</name>
</gene>